<accession>A0A5C3MUX4</accession>
<keyword evidence="2" id="KW-1185">Reference proteome</keyword>
<sequence length="152" mass="16617">MHGQRARISLLENSSICYPSYQRIVERSRYPSCSAVGCSSVSSDIRPSSRHLMSGSIERNSASLFPQVIHVTILVASTFHRALLQSQACYSCSRHHPIGSLVQIFGLYVTLLAVPHREPVHKAPSSRILALNTLVLASPLFIACWSNSAGLS</sequence>
<evidence type="ECO:0000313" key="1">
    <source>
        <dbReference type="EMBL" id="TFK48880.1"/>
    </source>
</evidence>
<gene>
    <name evidence="1" type="ORF">OE88DRAFT_514929</name>
</gene>
<dbReference type="EMBL" id="ML213518">
    <property type="protein sequence ID" value="TFK48880.1"/>
    <property type="molecule type" value="Genomic_DNA"/>
</dbReference>
<protein>
    <submittedName>
        <fullName evidence="1">Uncharacterized protein</fullName>
    </submittedName>
</protein>
<name>A0A5C3MUX4_9AGAM</name>
<dbReference type="AlphaFoldDB" id="A0A5C3MUX4"/>
<reference evidence="1 2" key="1">
    <citation type="journal article" date="2019" name="Nat. Ecol. Evol.">
        <title>Megaphylogeny resolves global patterns of mushroom evolution.</title>
        <authorList>
            <person name="Varga T."/>
            <person name="Krizsan K."/>
            <person name="Foldi C."/>
            <person name="Dima B."/>
            <person name="Sanchez-Garcia M."/>
            <person name="Sanchez-Ramirez S."/>
            <person name="Szollosi G.J."/>
            <person name="Szarkandi J.G."/>
            <person name="Papp V."/>
            <person name="Albert L."/>
            <person name="Andreopoulos W."/>
            <person name="Angelini C."/>
            <person name="Antonin V."/>
            <person name="Barry K.W."/>
            <person name="Bougher N.L."/>
            <person name="Buchanan P."/>
            <person name="Buyck B."/>
            <person name="Bense V."/>
            <person name="Catcheside P."/>
            <person name="Chovatia M."/>
            <person name="Cooper J."/>
            <person name="Damon W."/>
            <person name="Desjardin D."/>
            <person name="Finy P."/>
            <person name="Geml J."/>
            <person name="Haridas S."/>
            <person name="Hughes K."/>
            <person name="Justo A."/>
            <person name="Karasinski D."/>
            <person name="Kautmanova I."/>
            <person name="Kiss B."/>
            <person name="Kocsube S."/>
            <person name="Kotiranta H."/>
            <person name="LaButti K.M."/>
            <person name="Lechner B.E."/>
            <person name="Liimatainen K."/>
            <person name="Lipzen A."/>
            <person name="Lukacs Z."/>
            <person name="Mihaltcheva S."/>
            <person name="Morgado L.N."/>
            <person name="Niskanen T."/>
            <person name="Noordeloos M.E."/>
            <person name="Ohm R.A."/>
            <person name="Ortiz-Santana B."/>
            <person name="Ovrebo C."/>
            <person name="Racz N."/>
            <person name="Riley R."/>
            <person name="Savchenko A."/>
            <person name="Shiryaev A."/>
            <person name="Soop K."/>
            <person name="Spirin V."/>
            <person name="Szebenyi C."/>
            <person name="Tomsovsky M."/>
            <person name="Tulloss R.E."/>
            <person name="Uehling J."/>
            <person name="Grigoriev I.V."/>
            <person name="Vagvolgyi C."/>
            <person name="Papp T."/>
            <person name="Martin F.M."/>
            <person name="Miettinen O."/>
            <person name="Hibbett D.S."/>
            <person name="Nagy L.G."/>
        </authorList>
    </citation>
    <scope>NUCLEOTIDE SEQUENCE [LARGE SCALE GENOMIC DNA]</scope>
    <source>
        <strain evidence="1 2">OMC1185</strain>
    </source>
</reference>
<proteinExistence type="predicted"/>
<dbReference type="Proteomes" id="UP000305948">
    <property type="component" value="Unassembled WGS sequence"/>
</dbReference>
<organism evidence="1 2">
    <name type="scientific">Heliocybe sulcata</name>
    <dbReference type="NCBI Taxonomy" id="5364"/>
    <lineage>
        <taxon>Eukaryota</taxon>
        <taxon>Fungi</taxon>
        <taxon>Dikarya</taxon>
        <taxon>Basidiomycota</taxon>
        <taxon>Agaricomycotina</taxon>
        <taxon>Agaricomycetes</taxon>
        <taxon>Gloeophyllales</taxon>
        <taxon>Gloeophyllaceae</taxon>
        <taxon>Heliocybe</taxon>
    </lineage>
</organism>
<evidence type="ECO:0000313" key="2">
    <source>
        <dbReference type="Proteomes" id="UP000305948"/>
    </source>
</evidence>